<feature type="transmembrane region" description="Helical" evidence="7">
    <location>
        <begin position="116"/>
        <end position="134"/>
    </location>
</feature>
<dbReference type="Proteomes" id="UP000095512">
    <property type="component" value="Unassembled WGS sequence"/>
</dbReference>
<keyword evidence="5 7" id="KW-1133">Transmembrane helix</keyword>
<feature type="transmembrane region" description="Helical" evidence="7">
    <location>
        <begin position="267"/>
        <end position="288"/>
    </location>
</feature>
<keyword evidence="2" id="KW-1003">Cell membrane</keyword>
<evidence type="ECO:0000256" key="6">
    <source>
        <dbReference type="ARBA" id="ARBA00023136"/>
    </source>
</evidence>
<organism evidence="9 11">
    <name type="scientific">Enterocloster clostridioformis</name>
    <dbReference type="NCBI Taxonomy" id="1531"/>
    <lineage>
        <taxon>Bacteria</taxon>
        <taxon>Bacillati</taxon>
        <taxon>Bacillota</taxon>
        <taxon>Clostridia</taxon>
        <taxon>Lachnospirales</taxon>
        <taxon>Lachnospiraceae</taxon>
        <taxon>Enterocloster</taxon>
    </lineage>
</organism>
<sequence>MVDEGYDPDFSVGITAASSTIGPIIPPSSPMVLYGIMSGTSIGALFMAGIPTGILMAGFMMLVVYIISKKRNYPKSRRATLPEIWKAFKEAFWALLSPLILIVGMLSGFATPTETAAVAAAYSLFLGVVIYKEMTWQSLMDIMRNSIKSIGMVMLLIATGTVFAWMIGTEKVAEKSAELLFSLTSNPYLILLLINLFLLFVGTFMETTSALLVTLPVLLPIVKIIGMSTVQFGVIMVLLLMIGMLTPPMALCLFVTSKIGGISFDRAFKAVLPYYVALLTVLIIINLFPGVTLALTGL</sequence>
<dbReference type="InterPro" id="IPR010656">
    <property type="entry name" value="DctM"/>
</dbReference>
<dbReference type="EMBL" id="BJLB01000001">
    <property type="protein sequence ID" value="GEA37463.1"/>
    <property type="molecule type" value="Genomic_DNA"/>
</dbReference>
<evidence type="ECO:0000256" key="7">
    <source>
        <dbReference type="SAM" id="Phobius"/>
    </source>
</evidence>
<evidence type="ECO:0000256" key="2">
    <source>
        <dbReference type="ARBA" id="ARBA00022475"/>
    </source>
</evidence>
<evidence type="ECO:0000313" key="10">
    <source>
        <dbReference type="EMBL" id="GEA37463.1"/>
    </source>
</evidence>
<dbReference type="PANTHER" id="PTHR33362:SF3">
    <property type="entry name" value="SIALIC ACID TRAP TRANSPORTER PERMEASE PROTEIN SIAT"/>
    <property type="match status" value="1"/>
</dbReference>
<evidence type="ECO:0000313" key="11">
    <source>
        <dbReference type="Proteomes" id="UP000095512"/>
    </source>
</evidence>
<dbReference type="GO" id="GO:0022857">
    <property type="term" value="F:transmembrane transporter activity"/>
    <property type="evidence" value="ECO:0007669"/>
    <property type="project" value="TreeGrafter"/>
</dbReference>
<dbReference type="GO" id="GO:0005886">
    <property type="term" value="C:plasma membrane"/>
    <property type="evidence" value="ECO:0007669"/>
    <property type="project" value="UniProtKB-SubCell"/>
</dbReference>
<accession>A0A174UTV2</accession>
<dbReference type="Pfam" id="PF06808">
    <property type="entry name" value="DctM"/>
    <property type="match status" value="1"/>
</dbReference>
<protein>
    <submittedName>
        <fullName evidence="9">TRAP transporter, DctM subunit</fullName>
    </submittedName>
</protein>
<dbReference type="PANTHER" id="PTHR33362">
    <property type="entry name" value="SIALIC ACID TRAP TRANSPORTER PERMEASE PROTEIN SIAT-RELATED"/>
    <property type="match status" value="1"/>
</dbReference>
<evidence type="ECO:0000313" key="9">
    <source>
        <dbReference type="EMBL" id="CUQ25914.1"/>
    </source>
</evidence>
<name>A0A174UTV2_9FIRM</name>
<evidence type="ECO:0000256" key="4">
    <source>
        <dbReference type="ARBA" id="ARBA00022692"/>
    </source>
</evidence>
<evidence type="ECO:0000256" key="3">
    <source>
        <dbReference type="ARBA" id="ARBA00022519"/>
    </source>
</evidence>
<feature type="transmembrane region" description="Helical" evidence="7">
    <location>
        <begin position="232"/>
        <end position="255"/>
    </location>
</feature>
<feature type="transmembrane region" description="Helical" evidence="7">
    <location>
        <begin position="208"/>
        <end position="226"/>
    </location>
</feature>
<gene>
    <name evidence="9" type="primary">siaT_28</name>
    <name evidence="10" type="ORF">Ccl03g_31760</name>
    <name evidence="9" type="ORF">ERS852480_05274</name>
</gene>
<dbReference type="Proteomes" id="UP000315200">
    <property type="component" value="Unassembled WGS sequence"/>
</dbReference>
<feature type="transmembrane region" description="Helical" evidence="7">
    <location>
        <begin position="42"/>
        <end position="68"/>
    </location>
</feature>
<keyword evidence="6 7" id="KW-0472">Membrane</keyword>
<reference evidence="10 12" key="2">
    <citation type="submission" date="2019-06" db="EMBL/GenBank/DDBJ databases">
        <title>Draft genome sequence of [Clostridium] clostridioforme NBRC 113352.</title>
        <authorList>
            <person name="Miura T."/>
            <person name="Furukawa M."/>
            <person name="Shimamura M."/>
            <person name="Ohyama Y."/>
            <person name="Yamazoe A."/>
            <person name="Kawasaki H."/>
        </authorList>
    </citation>
    <scope>NUCLEOTIDE SEQUENCE [LARGE SCALE GENOMIC DNA]</scope>
    <source>
        <strain evidence="10 12">NBRC 113352</strain>
    </source>
</reference>
<dbReference type="AlphaFoldDB" id="A0A174UTV2"/>
<dbReference type="EMBL" id="CZAB01000136">
    <property type="protein sequence ID" value="CUQ25914.1"/>
    <property type="molecule type" value="Genomic_DNA"/>
</dbReference>
<evidence type="ECO:0000259" key="8">
    <source>
        <dbReference type="Pfam" id="PF06808"/>
    </source>
</evidence>
<reference evidence="9 11" key="1">
    <citation type="submission" date="2015-09" db="EMBL/GenBank/DDBJ databases">
        <authorList>
            <consortium name="Pathogen Informatics"/>
        </authorList>
    </citation>
    <scope>NUCLEOTIDE SEQUENCE [LARGE SCALE GENOMIC DNA]</scope>
    <source>
        <strain evidence="9 11">2789STDY5834865</strain>
    </source>
</reference>
<keyword evidence="4 7" id="KW-0812">Transmembrane</keyword>
<feature type="transmembrane region" description="Helical" evidence="7">
    <location>
        <begin position="91"/>
        <end position="110"/>
    </location>
</feature>
<evidence type="ECO:0000256" key="1">
    <source>
        <dbReference type="ARBA" id="ARBA00004429"/>
    </source>
</evidence>
<keyword evidence="3" id="KW-0997">Cell inner membrane</keyword>
<evidence type="ECO:0000256" key="5">
    <source>
        <dbReference type="ARBA" id="ARBA00022989"/>
    </source>
</evidence>
<feature type="transmembrane region" description="Helical" evidence="7">
    <location>
        <begin position="146"/>
        <end position="167"/>
    </location>
</feature>
<evidence type="ECO:0000313" key="12">
    <source>
        <dbReference type="Proteomes" id="UP000315200"/>
    </source>
</evidence>
<proteinExistence type="predicted"/>
<feature type="transmembrane region" description="Helical" evidence="7">
    <location>
        <begin position="179"/>
        <end position="201"/>
    </location>
</feature>
<dbReference type="NCBIfam" id="TIGR00786">
    <property type="entry name" value="dctM"/>
    <property type="match status" value="1"/>
</dbReference>
<dbReference type="InterPro" id="IPR004681">
    <property type="entry name" value="TRAP_DctM"/>
</dbReference>
<feature type="domain" description="TRAP C4-dicarboxylate transport system permease DctM subunit" evidence="8">
    <location>
        <begin position="1"/>
        <end position="290"/>
    </location>
</feature>
<comment type="subcellular location">
    <subcellularLocation>
        <location evidence="1">Cell inner membrane</location>
        <topology evidence="1">Multi-pass membrane protein</topology>
    </subcellularLocation>
</comment>